<dbReference type="AlphaFoldDB" id="A0A1S1Q0S9"/>
<evidence type="ECO:0000313" key="4">
    <source>
        <dbReference type="EMBL" id="OHV28513.1"/>
    </source>
</evidence>
<feature type="domain" description="Peptidase S33 tripeptidyl aminopeptidase-like C-terminal" evidence="3">
    <location>
        <begin position="288"/>
        <end position="365"/>
    </location>
</feature>
<dbReference type="InterPro" id="IPR013595">
    <property type="entry name" value="Pept_S33_TAP-like_C"/>
</dbReference>
<dbReference type="Proteomes" id="UP000179769">
    <property type="component" value="Unassembled WGS sequence"/>
</dbReference>
<organism evidence="4 5">
    <name type="scientific">Parafrankia soli</name>
    <dbReference type="NCBI Taxonomy" id="2599596"/>
    <lineage>
        <taxon>Bacteria</taxon>
        <taxon>Bacillati</taxon>
        <taxon>Actinomycetota</taxon>
        <taxon>Actinomycetes</taxon>
        <taxon>Frankiales</taxon>
        <taxon>Frankiaceae</taxon>
        <taxon>Parafrankia</taxon>
    </lineage>
</organism>
<dbReference type="RefSeq" id="WP_071063384.1">
    <property type="nucleotide sequence ID" value="NZ_MAXA01000212.1"/>
</dbReference>
<feature type="signal peptide" evidence="2">
    <location>
        <begin position="1"/>
        <end position="26"/>
    </location>
</feature>
<dbReference type="SUPFAM" id="SSF53474">
    <property type="entry name" value="alpha/beta-Hydrolases"/>
    <property type="match status" value="1"/>
</dbReference>
<feature type="chain" id="PRO_5010240376" description="Peptidase S33 tripeptidyl aminopeptidase-like C-terminal domain-containing protein" evidence="2">
    <location>
        <begin position="27"/>
        <end position="377"/>
    </location>
</feature>
<feature type="region of interest" description="Disordered" evidence="1">
    <location>
        <begin position="248"/>
        <end position="278"/>
    </location>
</feature>
<feature type="compositionally biased region" description="Low complexity" evidence="1">
    <location>
        <begin position="254"/>
        <end position="265"/>
    </location>
</feature>
<dbReference type="EMBL" id="MAXA01000212">
    <property type="protein sequence ID" value="OHV28513.1"/>
    <property type="molecule type" value="Genomic_DNA"/>
</dbReference>
<name>A0A1S1Q0S9_9ACTN</name>
<evidence type="ECO:0000256" key="2">
    <source>
        <dbReference type="SAM" id="SignalP"/>
    </source>
</evidence>
<proteinExistence type="predicted"/>
<sequence length="377" mass="39506">MCGVVVGAAALVGVSSFAGPIPGALAADGAPDPAPPGVASLNPALAPFENQPVRWHECRTGPNDAIGSYLDAAGAQCAGISVPLDYARPDGREITLGVSRIRAADTAHRRGILMINLGGPGGPALDAAPDLRGLLGEAADGFDVVGMDPRFVGRSAPLDCGPLLKRPWPRAGGPDQDSFDRTADGQAAIAQACAVHADVLPFASTRNTARDMDIVRAALDERKSTTARRRPTSWRWVCGPSPTRRMAVRRRRTPTSTSSWTVSRPAVRRCPAGHPGAGWRRCRRGREAPTRVANTVPALVVAAEKDNRTPYAGSRVLHRALSSSRLVTLRGARVHGVYGGRSGCVDEAVNAYLRSGTLPSADLTCTRPPAPPGSLPE</sequence>
<keyword evidence="2" id="KW-0732">Signal</keyword>
<protein>
    <recommendedName>
        <fullName evidence="3">Peptidase S33 tripeptidyl aminopeptidase-like C-terminal domain-containing protein</fullName>
    </recommendedName>
</protein>
<evidence type="ECO:0000259" key="3">
    <source>
        <dbReference type="Pfam" id="PF08386"/>
    </source>
</evidence>
<dbReference type="Pfam" id="PF08386">
    <property type="entry name" value="Abhydrolase_4"/>
    <property type="match status" value="1"/>
</dbReference>
<dbReference type="Gene3D" id="3.40.50.1820">
    <property type="entry name" value="alpha/beta hydrolase"/>
    <property type="match status" value="1"/>
</dbReference>
<dbReference type="InterPro" id="IPR029058">
    <property type="entry name" value="AB_hydrolase_fold"/>
</dbReference>
<evidence type="ECO:0000313" key="5">
    <source>
        <dbReference type="Proteomes" id="UP000179769"/>
    </source>
</evidence>
<reference evidence="5" key="1">
    <citation type="submission" date="2016-07" db="EMBL/GenBank/DDBJ databases">
        <title>Frankia sp. NRRL B-16219 Genome sequencing.</title>
        <authorList>
            <person name="Ghodhbane-Gtari F."/>
            <person name="Swanson E."/>
            <person name="Gueddou A."/>
            <person name="Louati M."/>
            <person name="Nouioui I."/>
            <person name="Hezbri K."/>
            <person name="Abebe-Akele F."/>
            <person name="Simpson S."/>
            <person name="Morris K."/>
            <person name="Thomas K."/>
            <person name="Gtari M."/>
            <person name="Tisa L.S."/>
        </authorList>
    </citation>
    <scope>NUCLEOTIDE SEQUENCE [LARGE SCALE GENOMIC DNA]</scope>
    <source>
        <strain evidence="5">NRRL B-16219</strain>
    </source>
</reference>
<gene>
    <name evidence="4" type="ORF">BBK14_17905</name>
</gene>
<comment type="caution">
    <text evidence="4">The sequence shown here is derived from an EMBL/GenBank/DDBJ whole genome shotgun (WGS) entry which is preliminary data.</text>
</comment>
<evidence type="ECO:0000256" key="1">
    <source>
        <dbReference type="SAM" id="MobiDB-lite"/>
    </source>
</evidence>
<keyword evidence="5" id="KW-1185">Reference proteome</keyword>
<accession>A0A1S1Q0S9</accession>